<proteinExistence type="predicted"/>
<comment type="caution">
    <text evidence="2">The sequence shown here is derived from an EMBL/GenBank/DDBJ whole genome shotgun (WGS) entry which is preliminary data.</text>
</comment>
<sequence length="83" mass="8783">MRVFILFCCAIVIPLAKSSGKIPLSCGSECPIGIGGPMENTEGFNNTNNATQESINNVTKPVVIWNGTIKPIENTAGFAPDDD</sequence>
<dbReference type="EMBL" id="JAUPFM010000002">
    <property type="protein sequence ID" value="KAK2859642.1"/>
    <property type="molecule type" value="Genomic_DNA"/>
</dbReference>
<reference evidence="2" key="1">
    <citation type="submission" date="2023-07" db="EMBL/GenBank/DDBJ databases">
        <title>Chromosome-level Genome Assembly of Striped Snakehead (Channa striata).</title>
        <authorList>
            <person name="Liu H."/>
        </authorList>
    </citation>
    <scope>NUCLEOTIDE SEQUENCE</scope>
    <source>
        <strain evidence="2">Gz</strain>
        <tissue evidence="2">Muscle</tissue>
    </source>
</reference>
<feature type="chain" id="PRO_5041711308" evidence="1">
    <location>
        <begin position="21"/>
        <end position="83"/>
    </location>
</feature>
<accession>A0AA88NJ40</accession>
<dbReference type="Proteomes" id="UP001187415">
    <property type="component" value="Unassembled WGS sequence"/>
</dbReference>
<keyword evidence="1" id="KW-0732">Signal</keyword>
<organism evidence="2 3">
    <name type="scientific">Channa striata</name>
    <name type="common">Snakehead murrel</name>
    <name type="synonym">Ophicephalus striatus</name>
    <dbReference type="NCBI Taxonomy" id="64152"/>
    <lineage>
        <taxon>Eukaryota</taxon>
        <taxon>Metazoa</taxon>
        <taxon>Chordata</taxon>
        <taxon>Craniata</taxon>
        <taxon>Vertebrata</taxon>
        <taxon>Euteleostomi</taxon>
        <taxon>Actinopterygii</taxon>
        <taxon>Neopterygii</taxon>
        <taxon>Teleostei</taxon>
        <taxon>Neoteleostei</taxon>
        <taxon>Acanthomorphata</taxon>
        <taxon>Anabantaria</taxon>
        <taxon>Anabantiformes</taxon>
        <taxon>Channoidei</taxon>
        <taxon>Channidae</taxon>
        <taxon>Channa</taxon>
    </lineage>
</organism>
<evidence type="ECO:0000313" key="3">
    <source>
        <dbReference type="Proteomes" id="UP001187415"/>
    </source>
</evidence>
<keyword evidence="3" id="KW-1185">Reference proteome</keyword>
<evidence type="ECO:0000256" key="1">
    <source>
        <dbReference type="SAM" id="SignalP"/>
    </source>
</evidence>
<feature type="signal peptide" evidence="1">
    <location>
        <begin position="1"/>
        <end position="20"/>
    </location>
</feature>
<dbReference type="AlphaFoldDB" id="A0AA88NJ40"/>
<protein>
    <submittedName>
        <fullName evidence="2">Uncharacterized protein</fullName>
    </submittedName>
</protein>
<evidence type="ECO:0000313" key="2">
    <source>
        <dbReference type="EMBL" id="KAK2859642.1"/>
    </source>
</evidence>
<gene>
    <name evidence="2" type="ORF">Q5P01_004262</name>
</gene>
<name>A0AA88NJ40_CHASR</name>